<evidence type="ECO:0000259" key="9">
    <source>
        <dbReference type="PROSITE" id="PS50880"/>
    </source>
</evidence>
<dbReference type="Proteomes" id="UP000177575">
    <property type="component" value="Unassembled WGS sequence"/>
</dbReference>
<feature type="site" description="Interaction with DNA" evidence="8">
    <location>
        <position position="304"/>
    </location>
</feature>
<evidence type="ECO:0000256" key="6">
    <source>
        <dbReference type="ARBA" id="ARBA00023125"/>
    </source>
</evidence>
<dbReference type="InterPro" id="IPR034149">
    <property type="entry name" value="TOPRIM_TopoI"/>
</dbReference>
<evidence type="ECO:0000256" key="4">
    <source>
        <dbReference type="ARBA" id="ARBA00022842"/>
    </source>
</evidence>
<dbReference type="InterPro" id="IPR005733">
    <property type="entry name" value="TopoI_bac-type"/>
</dbReference>
<gene>
    <name evidence="8" type="primary">topA</name>
    <name evidence="11" type="ORF">A2388_01170</name>
</gene>
<evidence type="ECO:0000313" key="11">
    <source>
        <dbReference type="EMBL" id="OHA54557.1"/>
    </source>
</evidence>
<feature type="region of interest" description="Interaction with DNA" evidence="8">
    <location>
        <begin position="164"/>
        <end position="169"/>
    </location>
</feature>
<dbReference type="PROSITE" id="PS50880">
    <property type="entry name" value="TOPRIM"/>
    <property type="match status" value="1"/>
</dbReference>
<dbReference type="NCBIfam" id="TIGR01051">
    <property type="entry name" value="topA_bact"/>
    <property type="match status" value="1"/>
</dbReference>
<evidence type="ECO:0000256" key="7">
    <source>
        <dbReference type="ARBA" id="ARBA00023235"/>
    </source>
</evidence>
<dbReference type="InterPro" id="IPR013826">
    <property type="entry name" value="Topo_IA_cen_sub3"/>
</dbReference>
<dbReference type="InterPro" id="IPR025589">
    <property type="entry name" value="Toprim_C_rpt"/>
</dbReference>
<evidence type="ECO:0000256" key="5">
    <source>
        <dbReference type="ARBA" id="ARBA00023029"/>
    </source>
</evidence>
<evidence type="ECO:0000256" key="2">
    <source>
        <dbReference type="ARBA" id="ARBA00009446"/>
    </source>
</evidence>
<dbReference type="PANTHER" id="PTHR42785:SF1">
    <property type="entry name" value="DNA TOPOISOMERASE"/>
    <property type="match status" value="1"/>
</dbReference>
<dbReference type="InterPro" id="IPR006171">
    <property type="entry name" value="TOPRIM_dom"/>
</dbReference>
<reference evidence="11 12" key="1">
    <citation type="journal article" date="2016" name="Nat. Commun.">
        <title>Thousands of microbial genomes shed light on interconnected biogeochemical processes in an aquifer system.</title>
        <authorList>
            <person name="Anantharaman K."/>
            <person name="Brown C.T."/>
            <person name="Hug L.A."/>
            <person name="Sharon I."/>
            <person name="Castelle C.J."/>
            <person name="Probst A.J."/>
            <person name="Thomas B.C."/>
            <person name="Singh A."/>
            <person name="Wilkins M.J."/>
            <person name="Karaoz U."/>
            <person name="Brodie E.L."/>
            <person name="Williams K.H."/>
            <person name="Hubbard S.S."/>
            <person name="Banfield J.F."/>
        </authorList>
    </citation>
    <scope>NUCLEOTIDE SEQUENCE [LARGE SCALE GENOMIC DNA]</scope>
</reference>
<feature type="domain" description="Topo IA-type catalytic" evidence="10">
    <location>
        <begin position="130"/>
        <end position="557"/>
    </location>
</feature>
<dbReference type="AlphaFoldDB" id="A0A1G2Q1V8"/>
<keyword evidence="3" id="KW-0479">Metal-binding</keyword>
<dbReference type="PROSITE" id="PS00396">
    <property type="entry name" value="TOPO_IA_1"/>
    <property type="match status" value="1"/>
</dbReference>
<proteinExistence type="inferred from homology"/>
<dbReference type="SMART" id="SM00493">
    <property type="entry name" value="TOPRIM"/>
    <property type="match status" value="1"/>
</dbReference>
<dbReference type="CDD" id="cd03363">
    <property type="entry name" value="TOPRIM_TopoIA_TopoI"/>
    <property type="match status" value="1"/>
</dbReference>
<dbReference type="EC" id="5.6.2.1" evidence="8"/>
<dbReference type="Gene3D" id="3.40.50.140">
    <property type="match status" value="1"/>
</dbReference>
<dbReference type="Gene3D" id="1.10.460.10">
    <property type="entry name" value="Topoisomerase I, domain 2"/>
    <property type="match status" value="1"/>
</dbReference>
<dbReference type="Pfam" id="PF13368">
    <property type="entry name" value="Toprim_C_rpt"/>
    <property type="match status" value="3"/>
</dbReference>
<dbReference type="GO" id="GO:0003917">
    <property type="term" value="F:DNA topoisomerase type I (single strand cut, ATP-independent) activity"/>
    <property type="evidence" value="ECO:0007669"/>
    <property type="project" value="UniProtKB-UniRule"/>
</dbReference>
<dbReference type="SMART" id="SM00436">
    <property type="entry name" value="TOP1Bc"/>
    <property type="match status" value="1"/>
</dbReference>
<keyword evidence="4" id="KW-0460">Magnesium</keyword>
<keyword evidence="7 8" id="KW-0413">Isomerase</keyword>
<feature type="site" description="Interaction with DNA" evidence="8">
    <location>
        <position position="156"/>
    </location>
</feature>
<dbReference type="PROSITE" id="PS52039">
    <property type="entry name" value="TOPO_IA_2"/>
    <property type="match status" value="1"/>
</dbReference>
<name>A0A1G2Q1V8_9BACT</name>
<dbReference type="PRINTS" id="PR00417">
    <property type="entry name" value="PRTPISMRASEI"/>
</dbReference>
<evidence type="ECO:0000256" key="3">
    <source>
        <dbReference type="ARBA" id="ARBA00022723"/>
    </source>
</evidence>
<dbReference type="Pfam" id="PF01131">
    <property type="entry name" value="Topoisom_bac"/>
    <property type="match status" value="1"/>
</dbReference>
<dbReference type="GO" id="GO:0003677">
    <property type="term" value="F:DNA binding"/>
    <property type="evidence" value="ECO:0007669"/>
    <property type="project" value="UniProtKB-KW"/>
</dbReference>
<protein>
    <recommendedName>
        <fullName evidence="8">DNA topoisomerase 1</fullName>
        <ecNumber evidence="8">5.6.2.1</ecNumber>
    </recommendedName>
    <alternativeName>
        <fullName evidence="8">DNA topoisomerase I</fullName>
    </alternativeName>
</protein>
<feature type="site" description="Interaction with DNA" evidence="8">
    <location>
        <position position="140"/>
    </location>
</feature>
<dbReference type="InterPro" id="IPR003601">
    <property type="entry name" value="Topo_IA_2"/>
</dbReference>
<dbReference type="InterPro" id="IPR028612">
    <property type="entry name" value="Topoisom_1_IA"/>
</dbReference>
<comment type="catalytic activity">
    <reaction evidence="1 8">
        <text>ATP-independent breakage of single-stranded DNA, followed by passage and rejoining.</text>
        <dbReference type="EC" id="5.6.2.1"/>
    </reaction>
</comment>
<dbReference type="Pfam" id="PF01751">
    <property type="entry name" value="Toprim"/>
    <property type="match status" value="1"/>
</dbReference>
<dbReference type="SUPFAM" id="SSF56712">
    <property type="entry name" value="Prokaryotic type I DNA topoisomerase"/>
    <property type="match status" value="1"/>
</dbReference>
<sequence>MPETNLIIVESPTKARTIGRFLGSEFAVTSSYGHVRDLPKSKLGVDVEHDFTPQYIEPPRAKKAISELKAQAKKASIIYLATDEDREGEAIAWHLSHILNKTSAPLKRIAFHEITEHAVRQALESPRELDISLINAQQARRVLDRLVGYELSPFLWKKVARGLSAGRVQSAAVRLIVEREREIQSFNKQEYWSITAQFAADKKEFPALLQNLDGKTVDKFAFTDESSAKNIVDELNNVPAWQVAEVEQKKTKRSPLAPYITSTLQQDANRRLGYSATQTMMLAQRLYEGIELSEGSVGLITYMRTDSTNLAEKFLHEAQTYISQEFGSNYANGARRYATKSKNAQEAHEAIRPTDINRHPDAVKADMKTPEWRLYNLIWRRAVASQMPEAEFDGIGVNIAGGRATFRATGSRLTFDGFLKVWQEKREDSLLPEVKEGDKVKLVSLTPEQHFTEPPARYSDATLVKALESYGIGRPSTYAPTIGTVIARGYVERFLRRLKPTDLAFLVSDLLVEHFPEVVDYAFTAKIEGELDDIAEGKTEWVPVIREFYEPFKEHLTTKEQEVKRSDVNKERIIGTDPKTGLDIKVKLGRYGPYIQLGNGTDKEKPKFAAIPRSLTADELTLEQALKLIELPRSLGADIETGEEVLAGLGRFGPYVKRGDGYRSLKEPDDVLTITLERALEIFRTELPKSGTIAVLGKNPKTDTEISVKAGRFGPYVTDGEINATIPRDSDPKTVTLEDAIELLKKKAKKPKRKKVE</sequence>
<comment type="subunit">
    <text evidence="8">Monomer.</text>
</comment>
<evidence type="ECO:0000259" key="10">
    <source>
        <dbReference type="PROSITE" id="PS52039"/>
    </source>
</evidence>
<dbReference type="InterPro" id="IPR023405">
    <property type="entry name" value="Topo_IA_core_domain"/>
</dbReference>
<dbReference type="InterPro" id="IPR003602">
    <property type="entry name" value="Topo_IA_DNA-bd_dom"/>
</dbReference>
<dbReference type="InterPro" id="IPR013825">
    <property type="entry name" value="Topo_IA_cen_sub2"/>
</dbReference>
<keyword evidence="5 8" id="KW-0799">Topoisomerase</keyword>
<keyword evidence="6 8" id="KW-0238">DNA-binding</keyword>
<dbReference type="Gene3D" id="2.70.20.10">
    <property type="entry name" value="Topoisomerase I, domain 3"/>
    <property type="match status" value="1"/>
</dbReference>
<dbReference type="InterPro" id="IPR023406">
    <property type="entry name" value="Topo_IA_AS"/>
</dbReference>
<feature type="site" description="Interaction with DNA" evidence="8">
    <location>
        <position position="141"/>
    </location>
</feature>
<comment type="caution">
    <text evidence="11">The sequence shown here is derived from an EMBL/GenBank/DDBJ whole genome shotgun (WGS) entry which is preliminary data.</text>
</comment>
<dbReference type="GO" id="GO:0046872">
    <property type="term" value="F:metal ion binding"/>
    <property type="evidence" value="ECO:0007669"/>
    <property type="project" value="UniProtKB-KW"/>
</dbReference>
<dbReference type="Gene3D" id="1.10.290.10">
    <property type="entry name" value="Topoisomerase I, domain 4"/>
    <property type="match status" value="1"/>
</dbReference>
<feature type="site" description="Interaction with DNA" evidence="8">
    <location>
        <position position="144"/>
    </location>
</feature>
<feature type="active site" description="O-(5'-phospho-DNA)-tyrosine intermediate" evidence="8">
    <location>
        <position position="302"/>
    </location>
</feature>
<comment type="function">
    <text evidence="8">Releases the supercoiling and torsional tension of DNA, which is introduced during the DNA replication and transcription, by transiently cleaving and rejoining one strand of the DNA duplex. Introduces a single-strand break via transesterification at a target site in duplex DNA. The scissile phosphodiester is attacked by the catalytic tyrosine of the enzyme, resulting in the formation of a DNA-(5'-phosphotyrosyl)-enzyme intermediate and the expulsion of a 3'-OH DNA strand. The free DNA strand then undergoes passage around the unbroken strand, thus removing DNA supercoils. Finally, in the religation step, the DNA 3'-OH attacks the covalent intermediate to expel the active-site tyrosine and restore the DNA phosphodiester backbone.</text>
</comment>
<dbReference type="EMBL" id="MHTC01000047">
    <property type="protein sequence ID" value="OHA54557.1"/>
    <property type="molecule type" value="Genomic_DNA"/>
</dbReference>
<dbReference type="InterPro" id="IPR013497">
    <property type="entry name" value="Topo_IA_cen"/>
</dbReference>
<evidence type="ECO:0000313" key="12">
    <source>
        <dbReference type="Proteomes" id="UP000177575"/>
    </source>
</evidence>
<dbReference type="PANTHER" id="PTHR42785">
    <property type="entry name" value="DNA TOPOISOMERASE, TYPE IA, CORE"/>
    <property type="match status" value="1"/>
</dbReference>
<dbReference type="GO" id="GO:0006265">
    <property type="term" value="P:DNA topological change"/>
    <property type="evidence" value="ECO:0007669"/>
    <property type="project" value="UniProtKB-UniRule"/>
</dbReference>
<dbReference type="InterPro" id="IPR013824">
    <property type="entry name" value="Topo_IA_cen_sub1"/>
</dbReference>
<organism evidence="11 12">
    <name type="scientific">Candidatus Veblenbacteria bacterium RIFOXYB1_FULL_43_13</name>
    <dbReference type="NCBI Taxonomy" id="1802426"/>
    <lineage>
        <taxon>Bacteria</taxon>
        <taxon>Candidatus Vebleniibacteriota</taxon>
    </lineage>
</organism>
<feature type="domain" description="Toprim" evidence="9">
    <location>
        <begin position="4"/>
        <end position="114"/>
    </location>
</feature>
<dbReference type="InterPro" id="IPR000380">
    <property type="entry name" value="Topo_IA"/>
</dbReference>
<evidence type="ECO:0000256" key="8">
    <source>
        <dbReference type="HAMAP-Rule" id="MF_00952"/>
    </source>
</evidence>
<feature type="site" description="Interaction with DNA" evidence="8">
    <location>
        <position position="488"/>
    </location>
</feature>
<dbReference type="SMART" id="SM00437">
    <property type="entry name" value="TOP1Ac"/>
    <property type="match status" value="1"/>
</dbReference>
<comment type="similarity">
    <text evidence="2 8">Belongs to the type IA topoisomerase family.</text>
</comment>
<evidence type="ECO:0000256" key="1">
    <source>
        <dbReference type="ARBA" id="ARBA00000213"/>
    </source>
</evidence>
<feature type="site" description="Interaction with DNA" evidence="8">
    <location>
        <position position="149"/>
    </location>
</feature>
<dbReference type="CDD" id="cd00186">
    <property type="entry name" value="TOP1Ac"/>
    <property type="match status" value="1"/>
</dbReference>
<dbReference type="HAMAP" id="MF_00952">
    <property type="entry name" value="Topoisom_1_prok"/>
    <property type="match status" value="1"/>
</dbReference>
<feature type="site" description="Interaction with DNA" evidence="8">
    <location>
        <position position="34"/>
    </location>
</feature>
<accession>A0A1G2Q1V8</accession>